<accession>A0A3B0WRC1</accession>
<name>A0A3B0WRC1_9ZZZZ</name>
<dbReference type="AlphaFoldDB" id="A0A3B0WRC1"/>
<feature type="transmembrane region" description="Helical" evidence="1">
    <location>
        <begin position="7"/>
        <end position="28"/>
    </location>
</feature>
<keyword evidence="1" id="KW-0812">Transmembrane</keyword>
<reference evidence="2" key="1">
    <citation type="submission" date="2018-06" db="EMBL/GenBank/DDBJ databases">
        <authorList>
            <person name="Zhirakovskaya E."/>
        </authorList>
    </citation>
    <scope>NUCLEOTIDE SEQUENCE</scope>
</reference>
<evidence type="ECO:0000256" key="1">
    <source>
        <dbReference type="SAM" id="Phobius"/>
    </source>
</evidence>
<sequence>MIKMNEIIIMGLLFVVMSLFILMATFFYKTMRQTEQINGSLKDIAKSQRILSKNPKDFEETKKVSALKNHSPYD</sequence>
<keyword evidence="1" id="KW-0472">Membrane</keyword>
<proteinExistence type="predicted"/>
<evidence type="ECO:0000313" key="2">
    <source>
        <dbReference type="EMBL" id="VAW46816.1"/>
    </source>
</evidence>
<organism evidence="2">
    <name type="scientific">hydrothermal vent metagenome</name>
    <dbReference type="NCBI Taxonomy" id="652676"/>
    <lineage>
        <taxon>unclassified sequences</taxon>
        <taxon>metagenomes</taxon>
        <taxon>ecological metagenomes</taxon>
    </lineage>
</organism>
<gene>
    <name evidence="2" type="ORF">MNBD_GAMMA02-296</name>
</gene>
<keyword evidence="1" id="KW-1133">Transmembrane helix</keyword>
<protein>
    <submittedName>
        <fullName evidence="2">Uncharacterized protein</fullName>
    </submittedName>
</protein>
<dbReference type="EMBL" id="UOFA01000305">
    <property type="protein sequence ID" value="VAW46816.1"/>
    <property type="molecule type" value="Genomic_DNA"/>
</dbReference>